<reference evidence="1 2" key="1">
    <citation type="journal article" date="2019" name="Syst. Appl. Microbiol.">
        <title>New species of pathogenic Pseudomonas isolated from citrus in Tunisia: Proposal of Pseudomonas kairouanensis sp. nov. and Pseudomonas nabeulensis sp. nov.</title>
        <authorList>
            <person name="Oueslati M."/>
            <person name="Mulet M."/>
            <person name="Gomila M."/>
            <person name="Berge O."/>
            <person name="Hajlaoui M.R."/>
            <person name="Lalucat J."/>
            <person name="Sadfi-Zouaoui N."/>
            <person name="Garcia-Valdes E."/>
        </authorList>
    </citation>
    <scope>NUCLEOTIDE SEQUENCE [LARGE SCALE GENOMIC DNA]</scope>
    <source>
        <strain evidence="1 2">KC12</strain>
    </source>
</reference>
<accession>A0A4Z0AIE4</accession>
<organism evidence="1 2">
    <name type="scientific">Pseudomonas kairouanensis</name>
    <dbReference type="NCBI Taxonomy" id="2293832"/>
    <lineage>
        <taxon>Bacteria</taxon>
        <taxon>Pseudomonadati</taxon>
        <taxon>Pseudomonadota</taxon>
        <taxon>Gammaproteobacteria</taxon>
        <taxon>Pseudomonadales</taxon>
        <taxon>Pseudomonadaceae</taxon>
        <taxon>Pseudomonas</taxon>
    </lineage>
</organism>
<gene>
    <name evidence="1" type="ORF">DYL59_24395</name>
</gene>
<dbReference type="Proteomes" id="UP000297391">
    <property type="component" value="Unassembled WGS sequence"/>
</dbReference>
<name>A0A4Z0AIE4_9PSED</name>
<dbReference type="EMBL" id="QUZU01000039">
    <property type="protein sequence ID" value="TFY85778.1"/>
    <property type="molecule type" value="Genomic_DNA"/>
</dbReference>
<comment type="caution">
    <text evidence="1">The sequence shown here is derived from an EMBL/GenBank/DDBJ whole genome shotgun (WGS) entry which is preliminary data.</text>
</comment>
<dbReference type="RefSeq" id="WP_135291476.1">
    <property type="nucleotide sequence ID" value="NZ_QUZU01000039.1"/>
</dbReference>
<dbReference type="AlphaFoldDB" id="A0A4Z0AIE4"/>
<keyword evidence="2" id="KW-1185">Reference proteome</keyword>
<evidence type="ECO:0000313" key="1">
    <source>
        <dbReference type="EMBL" id="TFY85778.1"/>
    </source>
</evidence>
<protein>
    <submittedName>
        <fullName evidence="1">Uncharacterized protein</fullName>
    </submittedName>
</protein>
<evidence type="ECO:0000313" key="2">
    <source>
        <dbReference type="Proteomes" id="UP000297391"/>
    </source>
</evidence>
<dbReference type="OrthoDB" id="7029461at2"/>
<proteinExistence type="predicted"/>
<sequence>MLDHVQIDCLTSTTDDLDWSNLNDRERRLIRLFRSMNDGDKQKIRRVTEVIVMSYGGDDRL</sequence>